<feature type="signal peptide" evidence="9">
    <location>
        <begin position="1"/>
        <end position="22"/>
    </location>
</feature>
<evidence type="ECO:0000256" key="3">
    <source>
        <dbReference type="ARBA" id="ARBA00022692"/>
    </source>
</evidence>
<evidence type="ECO:0000256" key="7">
    <source>
        <dbReference type="ARBA" id="ARBA00023136"/>
    </source>
</evidence>
<feature type="transmembrane region" description="Helical" evidence="8">
    <location>
        <begin position="1545"/>
        <end position="1563"/>
    </location>
</feature>
<evidence type="ECO:0000256" key="9">
    <source>
        <dbReference type="SAM" id="SignalP"/>
    </source>
</evidence>
<evidence type="ECO:0000256" key="5">
    <source>
        <dbReference type="ARBA" id="ARBA00022840"/>
    </source>
</evidence>
<feature type="transmembrane region" description="Helical" evidence="8">
    <location>
        <begin position="1468"/>
        <end position="1488"/>
    </location>
</feature>
<comment type="subcellular location">
    <subcellularLocation>
        <location evidence="1">Membrane</location>
        <topology evidence="1">Multi-pass membrane protein</topology>
    </subcellularLocation>
</comment>
<evidence type="ECO:0000259" key="10">
    <source>
        <dbReference type="PROSITE" id="PS50893"/>
    </source>
</evidence>
<dbReference type="EMBL" id="JAOAOG010000143">
    <property type="protein sequence ID" value="KAJ6245543.1"/>
    <property type="molecule type" value="Genomic_DNA"/>
</dbReference>
<organism evidence="11 12">
    <name type="scientific">Anaeramoeba flamelloides</name>
    <dbReference type="NCBI Taxonomy" id="1746091"/>
    <lineage>
        <taxon>Eukaryota</taxon>
        <taxon>Metamonada</taxon>
        <taxon>Anaeramoebidae</taxon>
        <taxon>Anaeramoeba</taxon>
    </lineage>
</organism>
<keyword evidence="3 8" id="KW-0812">Transmembrane</keyword>
<dbReference type="SMART" id="SM00382">
    <property type="entry name" value="AAA"/>
    <property type="match status" value="1"/>
</dbReference>
<evidence type="ECO:0000256" key="8">
    <source>
        <dbReference type="SAM" id="Phobius"/>
    </source>
</evidence>
<dbReference type="PROSITE" id="PS50893">
    <property type="entry name" value="ABC_TRANSPORTER_2"/>
    <property type="match status" value="1"/>
</dbReference>
<keyword evidence="6 8" id="KW-1133">Transmembrane helix</keyword>
<comment type="caution">
    <text evidence="11">The sequence shown here is derived from an EMBL/GenBank/DDBJ whole genome shotgun (WGS) entry which is preliminary data.</text>
</comment>
<dbReference type="Pfam" id="PF00005">
    <property type="entry name" value="ABC_tran"/>
    <property type="match status" value="1"/>
</dbReference>
<keyword evidence="4" id="KW-0547">Nucleotide-binding</keyword>
<dbReference type="InterPro" id="IPR043926">
    <property type="entry name" value="ABCG_dom"/>
</dbReference>
<keyword evidence="2" id="KW-0813">Transport</keyword>
<dbReference type="SUPFAM" id="SSF52540">
    <property type="entry name" value="P-loop containing nucleoside triphosphate hydrolases"/>
    <property type="match status" value="1"/>
</dbReference>
<evidence type="ECO:0000256" key="1">
    <source>
        <dbReference type="ARBA" id="ARBA00004141"/>
    </source>
</evidence>
<evidence type="ECO:0000313" key="12">
    <source>
        <dbReference type="Proteomes" id="UP001150062"/>
    </source>
</evidence>
<keyword evidence="5" id="KW-0067">ATP-binding</keyword>
<sequence length="1572" mass="178829">MKNFLIPCFFLIFFLFSQFVFSKPVESDYVRDFLCLKYNHEVCGNSSETEYPSWCYKKNVDVIPRFLSDANLRNDSLEGSCTNDWDIYADCNYISFSKGYLIPSNANENSNWYILFVVYYDGEISFIDLHTQEVELSFTPFDGTVDRLVGVSVNASSIDGAIAVTQGNHLKIKQADASLRTLMDGYLLDSHYGDHIQDILPFYYDQKSYLLIHAIESDKQIAQILRFESNGDITELPTKTLHTSNKVQISLAEHYGNWYYEDDINSHNISDIDLLMVFQQEKRIDIIKFNEDDASEILFGEGDDDTLYNFYKISSESETVIKSAGVYDEYFRRAEQYNPEQTDANYHPYKTWTNPFAANQLWIAMVVTNGLDSDFDYENALVLVNLPEFRFNMTNSWVMDPAVKTLTCTELNQVDVGNGCDDRRIYQHELPFEGNHISISRKDPGEGDSDLVTEIQDGKSAQDPYKANMYYSNSNYHVLHVSSAEKTILVFAAQELICTNVTMECDNFGMIIQKQSKIQTIGKIKEIYVSPNSQHLFISLSRKKWEILTFLRFSEICADLKKNESDVFLQVYKEKCDQFEEITVDSNNFGQYSSSCGIGVYCPTFDEPIYNEPALGYYTYRGGSLTKCPKGYYCRKGMQIPCPRGYYCDEEALYKPKLCDRDSAMSKYCNTEKLQAPLECPKGRYCPIPYLDDIGSPEGTFIDYESNDDLDFYLDHHYNNNDYGEQQATNLKDNYLFDDCADGDYCPLGKYKIQGWSNYTSALYCPEGYYCEDSDEILPTKCDCSKNDCYFCLAGTQKASLCPAGYFCTNSTTKEKCVRSHYCPEGSTGTQNCPAGFYCPTPSEKIVCEEGFFCKEGSFEMQKCTPLVSCPKGSKELVGGWMGYTFMILLLVGLFGGYNLSMKKVYQLRKQREVLRKLGIQKRSVVTALVSGGLLAGTGTNEVVLYSDSKEKDPLAEERSFYLDFEFEDLGLTIKGRSKKVVLKGVTGEIYHGKVTAIMGPSGAGKTTFLNTLCGKAFYGNRTGMVKINGFEESISTYKKVIGFVPQEDIMMRELSVKENLIFSANMRLPREMRTDQKHKFVNRVIKTLGLWDCRHSPIGDENKRGISGGQRKRVNAGLELVSNPVAVFLDEPTSGLDSTSAIDLCRSLRNISDLGINVMAVIHQPRYEIFTMIHNVLLLGKGGRTVYLGPTKFALKYFEYLGFKCPKHVNPADFMMDVIAGNIKKVGENKDYDPKQLFDDWVEKNEEFFGQLKQKGKYKDDSEDTKQDYEAIREVCIKDRNRKTAGFFLQLWYFFVRGLLQQIKDLKAFFIDLLLVYIAGLFLGVLNQNRPYIGPPPGYVINECPSQMKEYCGYPQQEPIGSLASLTALAIALTSTMSTLKVFGNERVVFWRETSTGMNSFAYFLGKNLSNLPNILLQPLVFLSIFYILVNPRTFLKDYYGVLILVQFAGSGIGMFVSTLLPQSVSQLAGAVICLILSLVAGFNPPLKKIEHMVIMNIFNALSFLRYGQETIFILEIERWSDVYDVQSTYDLYGYKKSHKAMDIGLLFLLGIGHRVLAYLFLKFKDRNKQK</sequence>
<dbReference type="InterPro" id="IPR050352">
    <property type="entry name" value="ABCG_transporters"/>
</dbReference>
<dbReference type="PANTHER" id="PTHR48041">
    <property type="entry name" value="ABC TRANSPORTER G FAMILY MEMBER 28"/>
    <property type="match status" value="1"/>
</dbReference>
<keyword evidence="9" id="KW-0732">Signal</keyword>
<evidence type="ECO:0000313" key="11">
    <source>
        <dbReference type="EMBL" id="KAJ6245543.1"/>
    </source>
</evidence>
<dbReference type="InterPro" id="IPR003439">
    <property type="entry name" value="ABC_transporter-like_ATP-bd"/>
</dbReference>
<dbReference type="InterPro" id="IPR003593">
    <property type="entry name" value="AAA+_ATPase"/>
</dbReference>
<gene>
    <name evidence="11" type="ORF">M0813_19962</name>
</gene>
<evidence type="ECO:0000256" key="6">
    <source>
        <dbReference type="ARBA" id="ARBA00022989"/>
    </source>
</evidence>
<proteinExistence type="predicted"/>
<reference evidence="11" key="1">
    <citation type="submission" date="2022-08" db="EMBL/GenBank/DDBJ databases">
        <title>Novel sulfate-reducing endosymbionts in the free-living metamonad Anaeramoeba.</title>
        <authorList>
            <person name="Jerlstrom-Hultqvist J."/>
            <person name="Cepicka I."/>
            <person name="Gallot-Lavallee L."/>
            <person name="Salas-Leiva D."/>
            <person name="Curtis B.A."/>
            <person name="Zahonova K."/>
            <person name="Pipaliya S."/>
            <person name="Dacks J."/>
            <person name="Roger A.J."/>
        </authorList>
    </citation>
    <scope>NUCLEOTIDE SEQUENCE</scope>
    <source>
        <strain evidence="11">Schooner1</strain>
    </source>
</reference>
<accession>A0ABQ8YLR2</accession>
<dbReference type="PANTHER" id="PTHR48041:SF91">
    <property type="entry name" value="ABC TRANSPORTER G FAMILY MEMBER 28"/>
    <property type="match status" value="1"/>
</dbReference>
<keyword evidence="12" id="KW-1185">Reference proteome</keyword>
<feature type="transmembrane region" description="Helical" evidence="8">
    <location>
        <begin position="1443"/>
        <end position="1462"/>
    </location>
</feature>
<dbReference type="CDD" id="cd03213">
    <property type="entry name" value="ABCG_EPDR"/>
    <property type="match status" value="1"/>
</dbReference>
<evidence type="ECO:0000256" key="2">
    <source>
        <dbReference type="ARBA" id="ARBA00022448"/>
    </source>
</evidence>
<dbReference type="Proteomes" id="UP001150062">
    <property type="component" value="Unassembled WGS sequence"/>
</dbReference>
<name>A0ABQ8YLR2_9EUKA</name>
<feature type="chain" id="PRO_5045560663" evidence="9">
    <location>
        <begin position="23"/>
        <end position="1572"/>
    </location>
</feature>
<feature type="transmembrane region" description="Helical" evidence="8">
    <location>
        <begin position="881"/>
        <end position="900"/>
    </location>
</feature>
<feature type="domain" description="ABC transporter" evidence="10">
    <location>
        <begin position="965"/>
        <end position="1207"/>
    </location>
</feature>
<evidence type="ECO:0000256" key="4">
    <source>
        <dbReference type="ARBA" id="ARBA00022741"/>
    </source>
</evidence>
<dbReference type="Gene3D" id="3.40.50.300">
    <property type="entry name" value="P-loop containing nucleotide triphosphate hydrolases"/>
    <property type="match status" value="1"/>
</dbReference>
<feature type="transmembrane region" description="Helical" evidence="8">
    <location>
        <begin position="1307"/>
        <end position="1327"/>
    </location>
</feature>
<protein>
    <submittedName>
        <fullName evidence="11">Abc transporter g family member 28</fullName>
    </submittedName>
</protein>
<dbReference type="Pfam" id="PF19055">
    <property type="entry name" value="ABC2_membrane_7"/>
    <property type="match status" value="2"/>
</dbReference>
<keyword evidence="7 8" id="KW-0472">Membrane</keyword>
<dbReference type="InterPro" id="IPR027417">
    <property type="entry name" value="P-loop_NTPase"/>
</dbReference>
<feature type="transmembrane region" description="Helical" evidence="8">
    <location>
        <begin position="1413"/>
        <end position="1431"/>
    </location>
</feature>